<comment type="caution">
    <text evidence="2">The sequence shown here is derived from an EMBL/GenBank/DDBJ whole genome shotgun (WGS) entry which is preliminary data.</text>
</comment>
<dbReference type="PANTHER" id="PTHR16295">
    <property type="entry name" value="TRAF-TYPE ZINC FINGER PROTEIN-RELATED"/>
    <property type="match status" value="1"/>
</dbReference>
<feature type="signal peptide" evidence="1">
    <location>
        <begin position="1"/>
        <end position="16"/>
    </location>
</feature>
<dbReference type="AlphaFoldDB" id="A0A212D7N8"/>
<dbReference type="InterPro" id="IPR051986">
    <property type="entry name" value="Innate_Immune_Apopt_Reg"/>
</dbReference>
<feature type="non-terminal residue" evidence="2">
    <location>
        <position position="218"/>
    </location>
</feature>
<dbReference type="InterPro" id="IPR013083">
    <property type="entry name" value="Znf_RING/FYVE/PHD"/>
</dbReference>
<dbReference type="PANTHER" id="PTHR16295:SF17">
    <property type="entry name" value="XIAP-ASSOCIATED FACTOR 1"/>
    <property type="match status" value="1"/>
</dbReference>
<dbReference type="Proteomes" id="UP000242450">
    <property type="component" value="Chromosome 5"/>
</dbReference>
<keyword evidence="3" id="KW-1185">Reference proteome</keyword>
<keyword evidence="1" id="KW-0732">Signal</keyword>
<name>A0A212D7N8_CEREH</name>
<organism evidence="2 3">
    <name type="scientific">Cervus elaphus hippelaphus</name>
    <name type="common">European red deer</name>
    <dbReference type="NCBI Taxonomy" id="46360"/>
    <lineage>
        <taxon>Eukaryota</taxon>
        <taxon>Metazoa</taxon>
        <taxon>Chordata</taxon>
        <taxon>Craniata</taxon>
        <taxon>Vertebrata</taxon>
        <taxon>Euteleostomi</taxon>
        <taxon>Mammalia</taxon>
        <taxon>Eutheria</taxon>
        <taxon>Laurasiatheria</taxon>
        <taxon>Artiodactyla</taxon>
        <taxon>Ruminantia</taxon>
        <taxon>Pecora</taxon>
        <taxon>Cervidae</taxon>
        <taxon>Cervinae</taxon>
        <taxon>Cervus</taxon>
    </lineage>
</organism>
<gene>
    <name evidence="2" type="ORF">Celaphus_00000890</name>
</gene>
<feature type="non-terminal residue" evidence="2">
    <location>
        <position position="1"/>
    </location>
</feature>
<proteinExistence type="predicted"/>
<evidence type="ECO:0000313" key="2">
    <source>
        <dbReference type="EMBL" id="OWK14212.1"/>
    </source>
</evidence>
<evidence type="ECO:0000313" key="3">
    <source>
        <dbReference type="Proteomes" id="UP000242450"/>
    </source>
</evidence>
<dbReference type="EMBL" id="MKHE01000005">
    <property type="protein sequence ID" value="OWK14212.1"/>
    <property type="molecule type" value="Genomic_DNA"/>
</dbReference>
<evidence type="ECO:0000256" key="1">
    <source>
        <dbReference type="SAM" id="SignalP"/>
    </source>
</evidence>
<protein>
    <submittedName>
        <fullName evidence="2">XAF1</fullName>
    </submittedName>
</protein>
<dbReference type="Gene3D" id="3.30.40.10">
    <property type="entry name" value="Zinc/RING finger domain, C3HC4 (zinc finger)"/>
    <property type="match status" value="2"/>
</dbReference>
<dbReference type="OrthoDB" id="422728at2759"/>
<dbReference type="GO" id="GO:0005739">
    <property type="term" value="C:mitochondrion"/>
    <property type="evidence" value="ECO:0007669"/>
    <property type="project" value="TreeGrafter"/>
</dbReference>
<accession>A0A212D7N8</accession>
<sequence length="218" mass="25414">KRRVASNLLALHEAHCLIFLVLCPECKEPILQDKMEEHLQGGHQQVGCAMCQQSVPKHSLESHEECQERPVECQFCHLAVRLNKVGLHEHHCGQQMEVCPDCGQHVMLRVLARHREECRREQPQLQKGEDRDRSAGWVTRVMTDARKSIPAPESNICCHYCNQMIPGNKYFHHLRCWFAQELQLNQEEKRMPTLLPENSDQACRPNPAWTPWEIQLYL</sequence>
<reference evidence="2 3" key="1">
    <citation type="journal article" date="2018" name="Mol. Genet. Genomics">
        <title>The red deer Cervus elaphus genome CerEla1.0: sequencing, annotating, genes, and chromosomes.</title>
        <authorList>
            <person name="Bana N.A."/>
            <person name="Nyiri A."/>
            <person name="Nagy J."/>
            <person name="Frank K."/>
            <person name="Nagy T."/>
            <person name="Steger V."/>
            <person name="Schiller M."/>
            <person name="Lakatos P."/>
            <person name="Sugar L."/>
            <person name="Horn P."/>
            <person name="Barta E."/>
            <person name="Orosz L."/>
        </authorList>
    </citation>
    <scope>NUCLEOTIDE SEQUENCE [LARGE SCALE GENOMIC DNA]</scope>
    <source>
        <strain evidence="2">Hungarian</strain>
    </source>
</reference>
<feature type="chain" id="PRO_5013369918" evidence="1">
    <location>
        <begin position="17"/>
        <end position="218"/>
    </location>
</feature>